<dbReference type="GO" id="GO:0018104">
    <property type="term" value="P:peptidoglycan-protein cross-linking"/>
    <property type="evidence" value="ECO:0007669"/>
    <property type="project" value="TreeGrafter"/>
</dbReference>
<keyword evidence="10" id="KW-0732">Signal</keyword>
<dbReference type="PANTHER" id="PTHR30582:SF4">
    <property type="entry name" value="L,D-TRANSPEPTIDASE YQJB-RELATED"/>
    <property type="match status" value="1"/>
</dbReference>
<keyword evidence="3" id="KW-0808">Transferase</keyword>
<evidence type="ECO:0000313" key="12">
    <source>
        <dbReference type="EMBL" id="MBP0726463.1"/>
    </source>
</evidence>
<reference evidence="12" key="1">
    <citation type="submission" date="2021-04" db="EMBL/GenBank/DDBJ databases">
        <title>Genome seq and assembly of Bacillus sp.</title>
        <authorList>
            <person name="Chhetri G."/>
        </authorList>
    </citation>
    <scope>NUCLEOTIDE SEQUENCE</scope>
    <source>
        <strain evidence="12">RG28</strain>
    </source>
</reference>
<comment type="similarity">
    <text evidence="2">Belongs to the YkuD family.</text>
</comment>
<evidence type="ECO:0000256" key="5">
    <source>
        <dbReference type="ARBA" id="ARBA00022960"/>
    </source>
</evidence>
<sequence>MRKIALVFILLFSLFPFTSLAQGVSHDQLIIINKAINRLAFYEDGKLVQTFKVATGRERSLTPEGKFQIVSKIVNRPYYKEHIPGGDPRNPLGDRWMGLNALGTYGTTYGIHGNNRPSSIGKYASSGCVRMYDDEIRSLYSKVQLYTPVIITYSKDKFYTIASKNGYFVESKINSIEFVKPSPSNQNKSLTITAKITNGYATMYKFYILDRTKWVTLRDYSTSPTVSWKPDKEGTYKVKVQVKSKNSKKVFDDEKMISYLYFESASLKTINLDKVSPQQNNTNIMISAQSNKNQNNLFQFSLFDGKKWTVFKKYSTTSTFNWKPIKPGNYKIKVQVKHKLSKRLEDDSKVIPYLIYQPAKLDTISPDVGPFTINTPVQITADATGGNEIQYRFDILQGTQWITLQNYSNSNTYNWNTPSDLGIYKIRVLVKNKISIKEYDDMKELTYTVQ</sequence>
<dbReference type="InterPro" id="IPR005490">
    <property type="entry name" value="LD_TPept_cat_dom"/>
</dbReference>
<comment type="pathway">
    <text evidence="8">Glycan biosynthesis.</text>
</comment>
<dbReference type="GO" id="GO:0071555">
    <property type="term" value="P:cell wall organization"/>
    <property type="evidence" value="ECO:0007669"/>
    <property type="project" value="UniProtKB-UniRule"/>
</dbReference>
<dbReference type="Pfam" id="PF03734">
    <property type="entry name" value="YkuD"/>
    <property type="match status" value="1"/>
</dbReference>
<evidence type="ECO:0000256" key="8">
    <source>
        <dbReference type="ARBA" id="ARBA00060592"/>
    </source>
</evidence>
<dbReference type="PROSITE" id="PS52029">
    <property type="entry name" value="LD_TPASE"/>
    <property type="match status" value="1"/>
</dbReference>
<evidence type="ECO:0000259" key="11">
    <source>
        <dbReference type="PROSITE" id="PS52029"/>
    </source>
</evidence>
<accession>A0A940NWX0</accession>
<feature type="active site" description="Nucleophile" evidence="9">
    <location>
        <position position="128"/>
    </location>
</feature>
<name>A0A940NWX0_9BACI</name>
<feature type="active site" description="Proton donor/acceptor" evidence="9">
    <location>
        <position position="112"/>
    </location>
</feature>
<evidence type="ECO:0000256" key="1">
    <source>
        <dbReference type="ARBA" id="ARBA00004752"/>
    </source>
</evidence>
<keyword evidence="7 9" id="KW-0961">Cell wall biogenesis/degradation</keyword>
<comment type="pathway">
    <text evidence="1 9">Cell wall biogenesis; peptidoglycan biosynthesis.</text>
</comment>
<evidence type="ECO:0000256" key="6">
    <source>
        <dbReference type="ARBA" id="ARBA00022984"/>
    </source>
</evidence>
<feature type="domain" description="L,D-TPase catalytic" evidence="11">
    <location>
        <begin position="28"/>
        <end position="152"/>
    </location>
</feature>
<organism evidence="12 13">
    <name type="scientific">Gottfriedia endophytica</name>
    <dbReference type="NCBI Taxonomy" id="2820819"/>
    <lineage>
        <taxon>Bacteria</taxon>
        <taxon>Bacillati</taxon>
        <taxon>Bacillota</taxon>
        <taxon>Bacilli</taxon>
        <taxon>Bacillales</taxon>
        <taxon>Bacillaceae</taxon>
        <taxon>Gottfriedia</taxon>
    </lineage>
</organism>
<dbReference type="AlphaFoldDB" id="A0A940NWX0"/>
<dbReference type="GO" id="GO:0008360">
    <property type="term" value="P:regulation of cell shape"/>
    <property type="evidence" value="ECO:0007669"/>
    <property type="project" value="UniProtKB-UniRule"/>
</dbReference>
<keyword evidence="6 9" id="KW-0573">Peptidoglycan synthesis</keyword>
<dbReference type="InterPro" id="IPR011123">
    <property type="entry name" value="Y_Y_Y"/>
</dbReference>
<protein>
    <submittedName>
        <fullName evidence="12">L,D-transpeptidase family protein</fullName>
    </submittedName>
</protein>
<dbReference type="GO" id="GO:0071972">
    <property type="term" value="F:peptidoglycan L,D-transpeptidase activity"/>
    <property type="evidence" value="ECO:0007669"/>
    <property type="project" value="TreeGrafter"/>
</dbReference>
<dbReference type="SUPFAM" id="SSF141523">
    <property type="entry name" value="L,D-transpeptidase catalytic domain-like"/>
    <property type="match status" value="1"/>
</dbReference>
<dbReference type="InterPro" id="IPR038063">
    <property type="entry name" value="Transpep_catalytic_dom"/>
</dbReference>
<keyword evidence="13" id="KW-1185">Reference proteome</keyword>
<dbReference type="FunFam" id="2.40.440.10:FF:000003">
    <property type="entry name" value="L,D-transpeptidase YciB"/>
    <property type="match status" value="1"/>
</dbReference>
<keyword evidence="5 9" id="KW-0133">Cell shape</keyword>
<feature type="chain" id="PRO_5037682072" evidence="10">
    <location>
        <begin position="22"/>
        <end position="450"/>
    </location>
</feature>
<dbReference type="GO" id="GO:0005576">
    <property type="term" value="C:extracellular region"/>
    <property type="evidence" value="ECO:0007669"/>
    <property type="project" value="TreeGrafter"/>
</dbReference>
<comment type="caution">
    <text evidence="12">The sequence shown here is derived from an EMBL/GenBank/DDBJ whole genome shotgun (WGS) entry which is preliminary data.</text>
</comment>
<dbReference type="EMBL" id="JAGIYQ010000011">
    <property type="protein sequence ID" value="MBP0726463.1"/>
    <property type="molecule type" value="Genomic_DNA"/>
</dbReference>
<feature type="signal peptide" evidence="10">
    <location>
        <begin position="1"/>
        <end position="21"/>
    </location>
</feature>
<dbReference type="PANTHER" id="PTHR30582">
    <property type="entry name" value="L,D-TRANSPEPTIDASE"/>
    <property type="match status" value="1"/>
</dbReference>
<evidence type="ECO:0000256" key="4">
    <source>
        <dbReference type="ARBA" id="ARBA00022801"/>
    </source>
</evidence>
<dbReference type="CDD" id="cd16913">
    <property type="entry name" value="YkuD_like"/>
    <property type="match status" value="1"/>
</dbReference>
<evidence type="ECO:0000256" key="10">
    <source>
        <dbReference type="SAM" id="SignalP"/>
    </source>
</evidence>
<evidence type="ECO:0000256" key="2">
    <source>
        <dbReference type="ARBA" id="ARBA00005992"/>
    </source>
</evidence>
<dbReference type="InterPro" id="IPR050979">
    <property type="entry name" value="LD-transpeptidase"/>
</dbReference>
<evidence type="ECO:0000256" key="7">
    <source>
        <dbReference type="ARBA" id="ARBA00023316"/>
    </source>
</evidence>
<keyword evidence="4" id="KW-0378">Hydrolase</keyword>
<dbReference type="GO" id="GO:0016740">
    <property type="term" value="F:transferase activity"/>
    <property type="evidence" value="ECO:0007669"/>
    <property type="project" value="UniProtKB-KW"/>
</dbReference>
<dbReference type="Pfam" id="PF07495">
    <property type="entry name" value="Y_Y_Y"/>
    <property type="match status" value="3"/>
</dbReference>
<evidence type="ECO:0000256" key="9">
    <source>
        <dbReference type="PROSITE-ProRule" id="PRU01373"/>
    </source>
</evidence>
<proteinExistence type="inferred from homology"/>
<gene>
    <name evidence="12" type="ORF">J5Y03_14980</name>
</gene>
<evidence type="ECO:0000313" key="13">
    <source>
        <dbReference type="Proteomes" id="UP000682134"/>
    </source>
</evidence>
<dbReference type="Proteomes" id="UP000682134">
    <property type="component" value="Unassembled WGS sequence"/>
</dbReference>
<evidence type="ECO:0000256" key="3">
    <source>
        <dbReference type="ARBA" id="ARBA00022679"/>
    </source>
</evidence>
<dbReference type="RefSeq" id="WP_209406807.1">
    <property type="nucleotide sequence ID" value="NZ_JAGIYQ010000011.1"/>
</dbReference>
<dbReference type="Gene3D" id="2.40.440.10">
    <property type="entry name" value="L,D-transpeptidase catalytic domain-like"/>
    <property type="match status" value="1"/>
</dbReference>